<protein>
    <submittedName>
        <fullName evidence="8">Hydrocephalus-inducing protein</fullName>
    </submittedName>
</protein>
<dbReference type="InterPro" id="IPR056305">
    <property type="entry name" value="Ig_CFAP65_10th"/>
</dbReference>
<dbReference type="Pfam" id="PF01363">
    <property type="entry name" value="FYVE"/>
    <property type="match status" value="1"/>
</dbReference>
<dbReference type="PROSITE" id="PS50178">
    <property type="entry name" value="ZF_FYVE"/>
    <property type="match status" value="1"/>
</dbReference>
<evidence type="ECO:0000256" key="1">
    <source>
        <dbReference type="ARBA" id="ARBA00022723"/>
    </source>
</evidence>
<dbReference type="SMART" id="SM00064">
    <property type="entry name" value="FYVE"/>
    <property type="match status" value="1"/>
</dbReference>
<keyword evidence="3" id="KW-0862">Zinc</keyword>
<dbReference type="InterPro" id="IPR013783">
    <property type="entry name" value="Ig-like_fold"/>
</dbReference>
<evidence type="ECO:0000256" key="6">
    <source>
        <dbReference type="SAM" id="MobiDB-lite"/>
    </source>
</evidence>
<dbReference type="Gene3D" id="2.60.40.10">
    <property type="entry name" value="Immunoglobulins"/>
    <property type="match status" value="2"/>
</dbReference>
<evidence type="ECO:0000256" key="5">
    <source>
        <dbReference type="SAM" id="Coils"/>
    </source>
</evidence>
<keyword evidence="9" id="KW-1185">Reference proteome</keyword>
<evidence type="ECO:0000313" key="9">
    <source>
        <dbReference type="Proteomes" id="UP000186817"/>
    </source>
</evidence>
<comment type="caution">
    <text evidence="8">The sequence shown here is derived from an EMBL/GenBank/DDBJ whole genome shotgun (WGS) entry which is preliminary data.</text>
</comment>
<dbReference type="GO" id="GO:0003341">
    <property type="term" value="P:cilium movement"/>
    <property type="evidence" value="ECO:0007669"/>
    <property type="project" value="TreeGrafter"/>
</dbReference>
<feature type="domain" description="FYVE-type" evidence="7">
    <location>
        <begin position="11"/>
        <end position="69"/>
    </location>
</feature>
<evidence type="ECO:0000256" key="4">
    <source>
        <dbReference type="PROSITE-ProRule" id="PRU00091"/>
    </source>
</evidence>
<accession>A0A1Q9DH64</accession>
<proteinExistence type="predicted"/>
<evidence type="ECO:0000259" key="7">
    <source>
        <dbReference type="PROSITE" id="PS50178"/>
    </source>
</evidence>
<dbReference type="GO" id="GO:0005930">
    <property type="term" value="C:axoneme"/>
    <property type="evidence" value="ECO:0007669"/>
    <property type="project" value="TreeGrafter"/>
</dbReference>
<dbReference type="OrthoDB" id="442692at2759"/>
<dbReference type="SUPFAM" id="SSF57903">
    <property type="entry name" value="FYVE/PHD zinc finger"/>
    <property type="match status" value="1"/>
</dbReference>
<dbReference type="Gene3D" id="3.30.40.10">
    <property type="entry name" value="Zinc/RING finger domain, C3HC4 (zinc finger)"/>
    <property type="match status" value="1"/>
</dbReference>
<dbReference type="Proteomes" id="UP000186817">
    <property type="component" value="Unassembled WGS sequence"/>
</dbReference>
<reference evidence="8 9" key="1">
    <citation type="submission" date="2016-02" db="EMBL/GenBank/DDBJ databases">
        <title>Genome analysis of coral dinoflagellate symbionts highlights evolutionary adaptations to a symbiotic lifestyle.</title>
        <authorList>
            <person name="Aranda M."/>
            <person name="Li Y."/>
            <person name="Liew Y.J."/>
            <person name="Baumgarten S."/>
            <person name="Simakov O."/>
            <person name="Wilson M."/>
            <person name="Piel J."/>
            <person name="Ashoor H."/>
            <person name="Bougouffa S."/>
            <person name="Bajic V.B."/>
            <person name="Ryu T."/>
            <person name="Ravasi T."/>
            <person name="Bayer T."/>
            <person name="Micklem G."/>
            <person name="Kim H."/>
            <person name="Bhak J."/>
            <person name="Lajeunesse T.C."/>
            <person name="Voolstra C.R."/>
        </authorList>
    </citation>
    <scope>NUCLEOTIDE SEQUENCE [LARGE SCALE GENOMIC DNA]</scope>
    <source>
        <strain evidence="8 9">CCMP2467</strain>
    </source>
</reference>
<dbReference type="InterPro" id="IPR013083">
    <property type="entry name" value="Znf_RING/FYVE/PHD"/>
</dbReference>
<dbReference type="InterPro" id="IPR017455">
    <property type="entry name" value="Znf_FYVE-rel"/>
</dbReference>
<dbReference type="PANTHER" id="PTHR23053">
    <property type="entry name" value="DLEC1 DELETED IN LUNG AND ESOPHAGEAL CANCER 1"/>
    <property type="match status" value="1"/>
</dbReference>
<evidence type="ECO:0000256" key="3">
    <source>
        <dbReference type="ARBA" id="ARBA00022833"/>
    </source>
</evidence>
<keyword evidence="5" id="KW-0175">Coiled coil</keyword>
<organism evidence="8 9">
    <name type="scientific">Symbiodinium microadriaticum</name>
    <name type="common">Dinoflagellate</name>
    <name type="synonym">Zooxanthella microadriatica</name>
    <dbReference type="NCBI Taxonomy" id="2951"/>
    <lineage>
        <taxon>Eukaryota</taxon>
        <taxon>Sar</taxon>
        <taxon>Alveolata</taxon>
        <taxon>Dinophyceae</taxon>
        <taxon>Suessiales</taxon>
        <taxon>Symbiodiniaceae</taxon>
        <taxon>Symbiodinium</taxon>
    </lineage>
</organism>
<feature type="coiled-coil region" evidence="5">
    <location>
        <begin position="156"/>
        <end position="228"/>
    </location>
</feature>
<dbReference type="Pfam" id="PF24291">
    <property type="entry name" value="Ig_CFAP65"/>
    <property type="match status" value="1"/>
</dbReference>
<evidence type="ECO:0000313" key="8">
    <source>
        <dbReference type="EMBL" id="OLP94501.1"/>
    </source>
</evidence>
<dbReference type="AlphaFoldDB" id="A0A1Q9DH64"/>
<feature type="region of interest" description="Disordered" evidence="6">
    <location>
        <begin position="833"/>
        <end position="859"/>
    </location>
</feature>
<dbReference type="EMBL" id="LSRX01000539">
    <property type="protein sequence ID" value="OLP94501.1"/>
    <property type="molecule type" value="Genomic_DNA"/>
</dbReference>
<dbReference type="InterPro" id="IPR000306">
    <property type="entry name" value="Znf_FYVE"/>
</dbReference>
<keyword evidence="2 4" id="KW-0863">Zinc-finger</keyword>
<dbReference type="GO" id="GO:0008270">
    <property type="term" value="F:zinc ion binding"/>
    <property type="evidence" value="ECO:0007669"/>
    <property type="project" value="UniProtKB-KW"/>
</dbReference>
<name>A0A1Q9DH64_SYMMI</name>
<dbReference type="InterPro" id="IPR011011">
    <property type="entry name" value="Znf_FYVE_PHD"/>
</dbReference>
<keyword evidence="1" id="KW-0479">Metal-binding</keyword>
<gene>
    <name evidence="8" type="primary">Hydin</name>
    <name evidence="8" type="ORF">AK812_SmicGene23481</name>
</gene>
<sequence length="998" mass="111309">MATGTVEWVPDDQVSECPLCTRRFSTTKRKHHCRACGRVVCGSCSSNQIYLPSHRKEERVCDRCFDLLQHDKGVPMNESFLENKQLETSLKSDLREKQLQEEWFRGFLLKVRGDAGDASGSEQGASSEAEQRALLAGARNRWTQACARAGKQKAETEALQTRVEALDLECAEKQEAITKLSRSIKTMESNLKVRPKLQSECEQLTRTNNSLQQELDGLRQRTQALEAYLPSNSTSSFQSFLSVGTSFQLTRMEECRPCINFGERLLQGMASESVQLVNKEHIPFSFALDPASFQEEGELQALSISPMSGVIGPDSSVTLSVNFKPLEERPFNFNVACNIKRKKEPVILNVKGLGYKIHASLAIEEPAGRRLINSGLMETLDMGMLQVHERRVVTLYLRNDSKRNFNYRVQMLVGANRKPKLIGNVEKPPYIALSNPQGPTLNYGGVEYFTCSTFDGTNTAETPIELTYAPRDAHMLDGSILQETFSIALTGGAKRSRVEAPANGVWVVKVPGGHGVVTIYVAYSALLDLPAQNVYGDAETPVLGVVGKGLLVVPLFDSGKFAVGVSHCKEYERMELVATNRDDSDCLISTTFTREPWLDVQLNAAMIEVCEYMQRIEFVVNDYTRMQPCGSFPPDLDPRHVDIRGRGCPLKLELTDTDMQNIDFGVTKGYTGAVRGELAQHAVSWPLARRAVGPEGFVALRTPAHPVTLRPRQTADVELRFNPTYRIAPFRLPLLAKCEHGVEVRLLHMSGTCHAIEMRLSEQGPRHSVFFGDVVVGSQATKPVRLHNFGDLGAKFRFEIGAKYAKIFSITPSEGFVRPQEDIPLTVAFHPTPVPPGTREKQGAKNNSRQQRDVEKTKCSRWHDRIQEFKRGDKSRRGKSDSKDLNIGITARDIRCILEGHAPLTLEANADKIQPEWLNVVLLLEFTAQVRTKTQNSHFAARWGLHFFEVVTQEPAGTSYFSCEKEIVVPAKKDASVQVYYMPLTMTSAADTSCLAEK</sequence>
<dbReference type="InterPro" id="IPR033305">
    <property type="entry name" value="Hydin-like"/>
</dbReference>
<dbReference type="GO" id="GO:1904158">
    <property type="term" value="P:axonemal central apparatus assembly"/>
    <property type="evidence" value="ECO:0007669"/>
    <property type="project" value="TreeGrafter"/>
</dbReference>
<evidence type="ECO:0000256" key="2">
    <source>
        <dbReference type="ARBA" id="ARBA00022771"/>
    </source>
</evidence>
<feature type="compositionally biased region" description="Basic and acidic residues" evidence="6">
    <location>
        <begin position="850"/>
        <end position="859"/>
    </location>
</feature>
<dbReference type="PANTHER" id="PTHR23053:SF0">
    <property type="entry name" value="HYDROCEPHALUS-INDUCING PROTEIN HOMOLOG"/>
    <property type="match status" value="1"/>
</dbReference>